<gene>
    <name evidence="1" type="ORF">DHV22_16495</name>
</gene>
<reference evidence="1 2" key="1">
    <citation type="journal article" date="2018" name="Nat. Biotechnol.">
        <title>A standardized bacterial taxonomy based on genome phylogeny substantially revises the tree of life.</title>
        <authorList>
            <person name="Parks D.H."/>
            <person name="Chuvochina M."/>
            <person name="Waite D.W."/>
            <person name="Rinke C."/>
            <person name="Skarshewski A."/>
            <person name="Chaumeil P.A."/>
            <person name="Hugenholtz P."/>
        </authorList>
    </citation>
    <scope>NUCLEOTIDE SEQUENCE [LARGE SCALE GENOMIC DNA]</scope>
    <source>
        <strain evidence="1">UBA10227</strain>
    </source>
</reference>
<dbReference type="Proteomes" id="UP000263268">
    <property type="component" value="Unassembled WGS sequence"/>
</dbReference>
<organism evidence="1 2">
    <name type="scientific">Xanthomarina gelatinilytica</name>
    <dbReference type="NCBI Taxonomy" id="1137281"/>
    <lineage>
        <taxon>Bacteria</taxon>
        <taxon>Pseudomonadati</taxon>
        <taxon>Bacteroidota</taxon>
        <taxon>Flavobacteriia</taxon>
        <taxon>Flavobacteriales</taxon>
        <taxon>Flavobacteriaceae</taxon>
        <taxon>Xanthomarina</taxon>
    </lineage>
</organism>
<evidence type="ECO:0000313" key="1">
    <source>
        <dbReference type="EMBL" id="HCY83080.1"/>
    </source>
</evidence>
<sequence length="59" mass="7019">MQKKKWYPYELSKKEQLKQKKIADKQEAQMNEPTVETMAKAVRFLADVYIDEVNSKKVN</sequence>
<accession>A0A3D6BV17</accession>
<protein>
    <submittedName>
        <fullName evidence="1">Uncharacterized protein</fullName>
    </submittedName>
</protein>
<evidence type="ECO:0000313" key="2">
    <source>
        <dbReference type="Proteomes" id="UP000263268"/>
    </source>
</evidence>
<name>A0A3D6BV17_9FLAO</name>
<comment type="caution">
    <text evidence="1">The sequence shown here is derived from an EMBL/GenBank/DDBJ whole genome shotgun (WGS) entry which is preliminary data.</text>
</comment>
<dbReference type="AlphaFoldDB" id="A0A3D6BV17"/>
<proteinExistence type="predicted"/>
<dbReference type="EMBL" id="DPRK01000266">
    <property type="protein sequence ID" value="HCY83080.1"/>
    <property type="molecule type" value="Genomic_DNA"/>
</dbReference>